<dbReference type="SMART" id="SM00028">
    <property type="entry name" value="TPR"/>
    <property type="match status" value="2"/>
</dbReference>
<feature type="repeat" description="TPR" evidence="1">
    <location>
        <begin position="146"/>
        <end position="179"/>
    </location>
</feature>
<dbReference type="SUPFAM" id="SSF48452">
    <property type="entry name" value="TPR-like"/>
    <property type="match status" value="1"/>
</dbReference>
<evidence type="ECO:0000313" key="2">
    <source>
        <dbReference type="EMBL" id="PQJ72401.1"/>
    </source>
</evidence>
<gene>
    <name evidence="2" type="ORF">BTO14_03660</name>
</gene>
<accession>A0A2P6CBW8</accession>
<name>A0A2P6CBW8_9FLAO</name>
<sequence length="226" mass="26611">MKNFLTPLFFLFLLASCTSQKNSEDFITATQGRYLFNDNEVIEIYFKEHLLYAKWRGNNDLKLLKVSDSAFYMKELNEKILFVRQPKMHIELAEKREHKGVKYHFRKLLNDEKTPHEYFEAKEFSKALEAFKVIQQKDSLNPTINQHTLNKLGYTFIKKDNFDDALEIFKINAILYPESSNVFDSMGEAYLLKKDTVNAIINFKKALSINPENSSSKRFLKKIIKK</sequence>
<feature type="repeat" description="TPR" evidence="1">
    <location>
        <begin position="180"/>
        <end position="213"/>
    </location>
</feature>
<dbReference type="RefSeq" id="WP_105048065.1">
    <property type="nucleotide sequence ID" value="NZ_CP150661.1"/>
</dbReference>
<dbReference type="PROSITE" id="PS51257">
    <property type="entry name" value="PROKAR_LIPOPROTEIN"/>
    <property type="match status" value="1"/>
</dbReference>
<dbReference type="Proteomes" id="UP000247345">
    <property type="component" value="Unassembled WGS sequence"/>
</dbReference>
<keyword evidence="3" id="KW-1185">Reference proteome</keyword>
<evidence type="ECO:0000256" key="1">
    <source>
        <dbReference type="PROSITE-ProRule" id="PRU00339"/>
    </source>
</evidence>
<dbReference type="InterPro" id="IPR019734">
    <property type="entry name" value="TPR_rpt"/>
</dbReference>
<dbReference type="OrthoDB" id="9784036at2"/>
<reference evidence="2 3" key="1">
    <citation type="submission" date="2016-12" db="EMBL/GenBank/DDBJ databases">
        <title>Trade-off between light-utilization and light-protection in marine flavobacteria.</title>
        <authorList>
            <person name="Kumagai Y."/>
            <person name="Yoshizawa S."/>
            <person name="Kogure K."/>
            <person name="Iwasaki W."/>
        </authorList>
    </citation>
    <scope>NUCLEOTIDE SEQUENCE [LARGE SCALE GENOMIC DNA]</scope>
    <source>
        <strain evidence="2 3">KCTC 12100</strain>
    </source>
</reference>
<comment type="caution">
    <text evidence="2">The sequence shown here is derived from an EMBL/GenBank/DDBJ whole genome shotgun (WGS) entry which is preliminary data.</text>
</comment>
<evidence type="ECO:0000313" key="3">
    <source>
        <dbReference type="Proteomes" id="UP000247345"/>
    </source>
</evidence>
<organism evidence="2 3">
    <name type="scientific">Polaribacter butkevichii</name>
    <dbReference type="NCBI Taxonomy" id="218490"/>
    <lineage>
        <taxon>Bacteria</taxon>
        <taxon>Pseudomonadati</taxon>
        <taxon>Bacteroidota</taxon>
        <taxon>Flavobacteriia</taxon>
        <taxon>Flavobacteriales</taxon>
        <taxon>Flavobacteriaceae</taxon>
    </lineage>
</organism>
<dbReference type="AlphaFoldDB" id="A0A2P6CBW8"/>
<dbReference type="Gene3D" id="1.25.40.10">
    <property type="entry name" value="Tetratricopeptide repeat domain"/>
    <property type="match status" value="1"/>
</dbReference>
<proteinExistence type="predicted"/>
<dbReference type="PROSITE" id="PS50005">
    <property type="entry name" value="TPR"/>
    <property type="match status" value="2"/>
</dbReference>
<keyword evidence="1" id="KW-0802">TPR repeat</keyword>
<protein>
    <submittedName>
        <fullName evidence="2">Uncharacterized protein</fullName>
    </submittedName>
</protein>
<dbReference type="InterPro" id="IPR011990">
    <property type="entry name" value="TPR-like_helical_dom_sf"/>
</dbReference>
<dbReference type="EMBL" id="MSCK01000001">
    <property type="protein sequence ID" value="PQJ72401.1"/>
    <property type="molecule type" value="Genomic_DNA"/>
</dbReference>